<evidence type="ECO:0000259" key="11">
    <source>
        <dbReference type="Pfam" id="PF01618"/>
    </source>
</evidence>
<gene>
    <name evidence="12" type="primary">tolQ</name>
    <name evidence="12" type="ORF">ENS06_08685</name>
</gene>
<dbReference type="Pfam" id="PF01618">
    <property type="entry name" value="MotA_ExbB"/>
    <property type="match status" value="1"/>
</dbReference>
<organism evidence="12">
    <name type="scientific">Desulfacinum infernum</name>
    <dbReference type="NCBI Taxonomy" id="35837"/>
    <lineage>
        <taxon>Bacteria</taxon>
        <taxon>Pseudomonadati</taxon>
        <taxon>Thermodesulfobacteriota</taxon>
        <taxon>Syntrophobacteria</taxon>
        <taxon>Syntrophobacterales</taxon>
        <taxon>Syntrophobacteraceae</taxon>
        <taxon>Desulfacinum</taxon>
    </lineage>
</organism>
<dbReference type="InterPro" id="IPR014163">
    <property type="entry name" value="Tol-Pal_TolQ"/>
</dbReference>
<feature type="transmembrane region" description="Helical" evidence="10">
    <location>
        <begin position="139"/>
        <end position="163"/>
    </location>
</feature>
<dbReference type="GO" id="GO:0051301">
    <property type="term" value="P:cell division"/>
    <property type="evidence" value="ECO:0007669"/>
    <property type="project" value="UniProtKB-KW"/>
</dbReference>
<dbReference type="InterPro" id="IPR050790">
    <property type="entry name" value="ExbB/TolQ_transport"/>
</dbReference>
<evidence type="ECO:0000313" key="12">
    <source>
        <dbReference type="EMBL" id="HFK97380.1"/>
    </source>
</evidence>
<dbReference type="NCBIfam" id="TIGR02796">
    <property type="entry name" value="tolQ"/>
    <property type="match status" value="1"/>
</dbReference>
<keyword evidence="6 10" id="KW-1133">Transmembrane helix</keyword>
<keyword evidence="8" id="KW-0131">Cell cycle</keyword>
<feature type="transmembrane region" description="Helical" evidence="10">
    <location>
        <begin position="187"/>
        <end position="209"/>
    </location>
</feature>
<keyword evidence="5 10" id="KW-0812">Transmembrane</keyword>
<dbReference type="GO" id="GO:0043213">
    <property type="term" value="P:bacteriocin transport"/>
    <property type="evidence" value="ECO:0007669"/>
    <property type="project" value="InterPro"/>
</dbReference>
<protein>
    <submittedName>
        <fullName evidence="12">Protein TolQ</fullName>
    </submittedName>
</protein>
<evidence type="ECO:0000256" key="7">
    <source>
        <dbReference type="ARBA" id="ARBA00023136"/>
    </source>
</evidence>
<dbReference type="GO" id="GO:0005886">
    <property type="term" value="C:plasma membrane"/>
    <property type="evidence" value="ECO:0007669"/>
    <property type="project" value="UniProtKB-SubCell"/>
</dbReference>
<accession>A0A832A1C9</accession>
<evidence type="ECO:0000256" key="2">
    <source>
        <dbReference type="ARBA" id="ARBA00022475"/>
    </source>
</evidence>
<feature type="transmembrane region" description="Helical" evidence="10">
    <location>
        <begin position="25"/>
        <end position="45"/>
    </location>
</feature>
<dbReference type="InterPro" id="IPR002898">
    <property type="entry name" value="MotA_ExbB_proton_chnl"/>
</dbReference>
<evidence type="ECO:0000256" key="9">
    <source>
        <dbReference type="RuleBase" id="RU004057"/>
    </source>
</evidence>
<keyword evidence="3" id="KW-0997">Cell inner membrane</keyword>
<evidence type="ECO:0000256" key="6">
    <source>
        <dbReference type="ARBA" id="ARBA00022989"/>
    </source>
</evidence>
<evidence type="ECO:0000256" key="10">
    <source>
        <dbReference type="SAM" id="Phobius"/>
    </source>
</evidence>
<proteinExistence type="inferred from homology"/>
<sequence length="257" mass="28239">MAAPDGGPANGVTDMIWNAGPMVKLVLLLLVGMSLACWGVVLVKFKLFRRAERQSEDFYEMYRQKKNFGLLYRESQMLAESYLAQVFRAGYAEWGRLSKTLETVSLAEGPLNGADEALSTVEKAMEGAILLETRRLERFLPLLATTGNTAPFIGLFGTVWGIMTSFHHIGLKGAANLAVVAPGISEALVATAIGLFAAIPAVIFFNYFMNRIQAIQGHMHYFAGDFYTVLKREWFRRSAASTKNGTPEAPAVMRTTG</sequence>
<dbReference type="PANTHER" id="PTHR30625:SF3">
    <property type="entry name" value="TOL-PAL SYSTEM PROTEIN TOLQ"/>
    <property type="match status" value="1"/>
</dbReference>
<evidence type="ECO:0000256" key="1">
    <source>
        <dbReference type="ARBA" id="ARBA00004651"/>
    </source>
</evidence>
<comment type="subcellular location">
    <subcellularLocation>
        <location evidence="1">Cell membrane</location>
        <topology evidence="1">Multi-pass membrane protein</topology>
    </subcellularLocation>
    <subcellularLocation>
        <location evidence="9">Membrane</location>
        <topology evidence="9">Multi-pass membrane protein</topology>
    </subcellularLocation>
</comment>
<name>A0A832A1C9_9BACT</name>
<keyword evidence="2" id="KW-1003">Cell membrane</keyword>
<evidence type="ECO:0000256" key="5">
    <source>
        <dbReference type="ARBA" id="ARBA00022692"/>
    </source>
</evidence>
<comment type="caution">
    <text evidence="12">The sequence shown here is derived from an EMBL/GenBank/DDBJ whole genome shotgun (WGS) entry which is preliminary data.</text>
</comment>
<reference evidence="12" key="1">
    <citation type="journal article" date="2020" name="mSystems">
        <title>Genome- and Community-Level Interaction Insights into Carbon Utilization and Element Cycling Functions of Hydrothermarchaeota in Hydrothermal Sediment.</title>
        <authorList>
            <person name="Zhou Z."/>
            <person name="Liu Y."/>
            <person name="Xu W."/>
            <person name="Pan J."/>
            <person name="Luo Z.H."/>
            <person name="Li M."/>
        </authorList>
    </citation>
    <scope>NUCLEOTIDE SEQUENCE [LARGE SCALE GENOMIC DNA]</scope>
    <source>
        <strain evidence="12">SpSt-456</strain>
    </source>
</reference>
<keyword evidence="7 10" id="KW-0472">Membrane</keyword>
<dbReference type="PANTHER" id="PTHR30625">
    <property type="entry name" value="PROTEIN TOLQ"/>
    <property type="match status" value="1"/>
</dbReference>
<keyword evidence="4" id="KW-0132">Cell division</keyword>
<evidence type="ECO:0000256" key="4">
    <source>
        <dbReference type="ARBA" id="ARBA00022618"/>
    </source>
</evidence>
<keyword evidence="9" id="KW-0653">Protein transport</keyword>
<comment type="similarity">
    <text evidence="9">Belongs to the exbB/tolQ family.</text>
</comment>
<evidence type="ECO:0000256" key="3">
    <source>
        <dbReference type="ARBA" id="ARBA00022519"/>
    </source>
</evidence>
<dbReference type="AlphaFoldDB" id="A0A832A1C9"/>
<keyword evidence="9" id="KW-0813">Transport</keyword>
<dbReference type="EMBL" id="DSTK01000026">
    <property type="protein sequence ID" value="HFK97380.1"/>
    <property type="molecule type" value="Genomic_DNA"/>
</dbReference>
<dbReference type="GO" id="GO:0017038">
    <property type="term" value="P:protein import"/>
    <property type="evidence" value="ECO:0007669"/>
    <property type="project" value="TreeGrafter"/>
</dbReference>
<evidence type="ECO:0000256" key="8">
    <source>
        <dbReference type="ARBA" id="ARBA00023306"/>
    </source>
</evidence>
<feature type="domain" description="MotA/TolQ/ExbB proton channel" evidence="11">
    <location>
        <begin position="115"/>
        <end position="219"/>
    </location>
</feature>